<evidence type="ECO:0000313" key="2">
    <source>
        <dbReference type="EMBL" id="QDU31794.1"/>
    </source>
</evidence>
<proteinExistence type="predicted"/>
<name>A0A517YNJ1_9BACT</name>
<accession>A0A517YNJ1</accession>
<evidence type="ECO:0000256" key="1">
    <source>
        <dbReference type="SAM" id="Coils"/>
    </source>
</evidence>
<sequence length="194" mass="22041">MPKPTSPSEFVQLRNRARERRDNAIAQIRSEYEETLATIADLEQRLLGRAIPDKATLTSAVESVIPRDEQFTIADVMRALESQDPGRVWPKASVHRHITKLRELGLIRRVRRHNVNQPAIYIRSDDAKPTPNDKALREVIAEVVNKPMRTAEVVAAVLETGWQTQMIPAHFRTHVKAKLRQAGFREVSGKWGKG</sequence>
<dbReference type="Proteomes" id="UP000315017">
    <property type="component" value="Chromosome"/>
</dbReference>
<dbReference type="SUPFAM" id="SSF46785">
    <property type="entry name" value="Winged helix' DNA-binding domain"/>
    <property type="match status" value="1"/>
</dbReference>
<keyword evidence="1" id="KW-0175">Coiled coil</keyword>
<dbReference type="InterPro" id="IPR036390">
    <property type="entry name" value="WH_DNA-bd_sf"/>
</dbReference>
<dbReference type="EMBL" id="CP036274">
    <property type="protein sequence ID" value="QDU31794.1"/>
    <property type="molecule type" value="Genomic_DNA"/>
</dbReference>
<reference evidence="2 3" key="1">
    <citation type="submission" date="2019-02" db="EMBL/GenBank/DDBJ databases">
        <title>Deep-cultivation of Planctomycetes and their phenomic and genomic characterization uncovers novel biology.</title>
        <authorList>
            <person name="Wiegand S."/>
            <person name="Jogler M."/>
            <person name="Boedeker C."/>
            <person name="Pinto D."/>
            <person name="Vollmers J."/>
            <person name="Rivas-Marin E."/>
            <person name="Kohn T."/>
            <person name="Peeters S.H."/>
            <person name="Heuer A."/>
            <person name="Rast P."/>
            <person name="Oberbeckmann S."/>
            <person name="Bunk B."/>
            <person name="Jeske O."/>
            <person name="Meyerdierks A."/>
            <person name="Storesund J.E."/>
            <person name="Kallscheuer N."/>
            <person name="Luecker S."/>
            <person name="Lage O.M."/>
            <person name="Pohl T."/>
            <person name="Merkel B.J."/>
            <person name="Hornburger P."/>
            <person name="Mueller R.-W."/>
            <person name="Bruemmer F."/>
            <person name="Labrenz M."/>
            <person name="Spormann A.M."/>
            <person name="Op den Camp H."/>
            <person name="Overmann J."/>
            <person name="Amann R."/>
            <person name="Jetten M.S.M."/>
            <person name="Mascher T."/>
            <person name="Medema M.H."/>
            <person name="Devos D.P."/>
            <person name="Kaster A.-K."/>
            <person name="Ovreas L."/>
            <person name="Rohde M."/>
            <person name="Galperin M.Y."/>
            <person name="Jogler C."/>
        </authorList>
    </citation>
    <scope>NUCLEOTIDE SEQUENCE [LARGE SCALE GENOMIC DNA]</scope>
    <source>
        <strain evidence="2 3">ETA_A8</strain>
    </source>
</reference>
<keyword evidence="3" id="KW-1185">Reference proteome</keyword>
<dbReference type="KEGG" id="aagg:ETAA8_69540"/>
<gene>
    <name evidence="2" type="ORF">ETAA8_69540</name>
</gene>
<dbReference type="AlphaFoldDB" id="A0A517YNJ1"/>
<organism evidence="2 3">
    <name type="scientific">Anatilimnocola aggregata</name>
    <dbReference type="NCBI Taxonomy" id="2528021"/>
    <lineage>
        <taxon>Bacteria</taxon>
        <taxon>Pseudomonadati</taxon>
        <taxon>Planctomycetota</taxon>
        <taxon>Planctomycetia</taxon>
        <taxon>Pirellulales</taxon>
        <taxon>Pirellulaceae</taxon>
        <taxon>Anatilimnocola</taxon>
    </lineage>
</organism>
<protein>
    <submittedName>
        <fullName evidence="2">Uncharacterized protein</fullName>
    </submittedName>
</protein>
<feature type="coiled-coil region" evidence="1">
    <location>
        <begin position="14"/>
        <end position="45"/>
    </location>
</feature>
<evidence type="ECO:0000313" key="3">
    <source>
        <dbReference type="Proteomes" id="UP000315017"/>
    </source>
</evidence>
<dbReference type="RefSeq" id="WP_145099522.1">
    <property type="nucleotide sequence ID" value="NZ_CP036274.1"/>
</dbReference>